<dbReference type="GO" id="GO:0047480">
    <property type="term" value="F:UDP-N-acetylmuramoyl-tripeptide-D-alanyl-D-alanine ligase activity"/>
    <property type="evidence" value="ECO:0007669"/>
    <property type="project" value="InterPro"/>
</dbReference>
<evidence type="ECO:0000259" key="11">
    <source>
        <dbReference type="Pfam" id="PF01225"/>
    </source>
</evidence>
<dbReference type="InterPro" id="IPR036565">
    <property type="entry name" value="Mur-like_cat_sf"/>
</dbReference>
<dbReference type="Pfam" id="PF01225">
    <property type="entry name" value="Mur_ligase"/>
    <property type="match status" value="1"/>
</dbReference>
<reference evidence="14" key="1">
    <citation type="submission" date="2018-06" db="EMBL/GenBank/DDBJ databases">
        <authorList>
            <person name="Zhirakovskaya E."/>
        </authorList>
    </citation>
    <scope>NUCLEOTIDE SEQUENCE</scope>
</reference>
<keyword evidence="9" id="KW-0961">Cell wall biogenesis/degradation</keyword>
<evidence type="ECO:0000259" key="12">
    <source>
        <dbReference type="Pfam" id="PF02875"/>
    </source>
</evidence>
<keyword evidence="2 14" id="KW-0436">Ligase</keyword>
<dbReference type="InterPro" id="IPR013221">
    <property type="entry name" value="Mur_ligase_cen"/>
</dbReference>
<evidence type="ECO:0000259" key="13">
    <source>
        <dbReference type="Pfam" id="PF08245"/>
    </source>
</evidence>
<evidence type="ECO:0000256" key="2">
    <source>
        <dbReference type="ARBA" id="ARBA00022598"/>
    </source>
</evidence>
<evidence type="ECO:0000256" key="4">
    <source>
        <dbReference type="ARBA" id="ARBA00022741"/>
    </source>
</evidence>
<dbReference type="PANTHER" id="PTHR43024:SF1">
    <property type="entry name" value="UDP-N-ACETYLMURAMOYL-TRIPEPTIDE--D-ALANYL-D-ALANINE LIGASE"/>
    <property type="match status" value="1"/>
</dbReference>
<keyword evidence="7" id="KW-0573">Peptidoglycan synthesis</keyword>
<feature type="domain" description="Mur ligase N-terminal catalytic" evidence="11">
    <location>
        <begin position="23"/>
        <end position="90"/>
    </location>
</feature>
<name>A0A3B0ZG75_9ZZZZ</name>
<dbReference type="GO" id="GO:0051301">
    <property type="term" value="P:cell division"/>
    <property type="evidence" value="ECO:0007669"/>
    <property type="project" value="UniProtKB-KW"/>
</dbReference>
<dbReference type="GO" id="GO:0071555">
    <property type="term" value="P:cell wall organization"/>
    <property type="evidence" value="ECO:0007669"/>
    <property type="project" value="UniProtKB-KW"/>
</dbReference>
<dbReference type="Gene3D" id="3.40.1190.10">
    <property type="entry name" value="Mur-like, catalytic domain"/>
    <property type="match status" value="1"/>
</dbReference>
<evidence type="ECO:0000256" key="5">
    <source>
        <dbReference type="ARBA" id="ARBA00022840"/>
    </source>
</evidence>
<sequence>MKIQSCALSKIMNGIHSGSDVFIDGICTDTRSLKKGDLFFALSGPNFDGHYFIDEAIKQGAIAAVVSKNTTAAITTIKVNDVKHALGDMAGYWRSRFTSPVVAITGSNGKTTVKEMIAAIMIQRGRALSTQGNFNNEIGVPLTLLRILPDEDQFAVIEMGANHVGEIAYLTHLACPDVAIVTNVSDAHLEGFGSRDNIAQAKSEIFLGLREHGVAVINADDQYVDVFKKKAAAYKTLTFGFAPNANIRATNVTTLSHDADNTFGTHVELETPIGEMQFNLSLPGHHNVMNALAATTACTALNFSVENIVQGLQSMGAVTGRLEMKTGINGIRLIDDTYNANPASFRAAIAVLASGKGHKIIVIGDMAELGKETQDLHRTVGTMAKEAHIDALYAVGDSGKVTAESFGSGGACFATQEELVSALKNDIKVRALEDVTVLVKGSRSSRMEKVIHALMVSDDSAMGSDRNFVLQSAVGRR</sequence>
<evidence type="ECO:0000256" key="9">
    <source>
        <dbReference type="ARBA" id="ARBA00023316"/>
    </source>
</evidence>
<dbReference type="InterPro" id="IPR051046">
    <property type="entry name" value="MurCDEF_CellWall_CoF430Synth"/>
</dbReference>
<dbReference type="GO" id="GO:0008360">
    <property type="term" value="P:regulation of cell shape"/>
    <property type="evidence" value="ECO:0007669"/>
    <property type="project" value="UniProtKB-KW"/>
</dbReference>
<evidence type="ECO:0000256" key="1">
    <source>
        <dbReference type="ARBA" id="ARBA00022490"/>
    </source>
</evidence>
<keyword evidence="3" id="KW-0132">Cell division</keyword>
<evidence type="ECO:0000313" key="14">
    <source>
        <dbReference type="EMBL" id="VAW86422.1"/>
    </source>
</evidence>
<dbReference type="InterPro" id="IPR005863">
    <property type="entry name" value="UDP-N-AcMur_synth"/>
</dbReference>
<proteinExistence type="inferred from homology"/>
<keyword evidence="4" id="KW-0547">Nucleotide-binding</keyword>
<dbReference type="EMBL" id="UOFO01000094">
    <property type="protein sequence ID" value="VAW86422.1"/>
    <property type="molecule type" value="Genomic_DNA"/>
</dbReference>
<dbReference type="InterPro" id="IPR035911">
    <property type="entry name" value="MurE/MurF_N"/>
</dbReference>
<dbReference type="Pfam" id="PF08245">
    <property type="entry name" value="Mur_ligase_M"/>
    <property type="match status" value="1"/>
</dbReference>
<feature type="domain" description="Mur ligase C-terminal" evidence="12">
    <location>
        <begin position="320"/>
        <end position="443"/>
    </location>
</feature>
<dbReference type="HAMAP" id="MF_02019">
    <property type="entry name" value="MurF"/>
    <property type="match status" value="1"/>
</dbReference>
<accession>A0A3B0ZG75</accession>
<dbReference type="NCBIfam" id="TIGR01143">
    <property type="entry name" value="murF"/>
    <property type="match status" value="1"/>
</dbReference>
<dbReference type="PANTHER" id="PTHR43024">
    <property type="entry name" value="UDP-N-ACETYLMURAMOYL-TRIPEPTIDE--D-ALANYL-D-ALANINE LIGASE"/>
    <property type="match status" value="1"/>
</dbReference>
<dbReference type="InterPro" id="IPR036615">
    <property type="entry name" value="Mur_ligase_C_dom_sf"/>
</dbReference>
<keyword evidence="6" id="KW-0133">Cell shape</keyword>
<keyword evidence="8" id="KW-0131">Cell cycle</keyword>
<dbReference type="GO" id="GO:0005524">
    <property type="term" value="F:ATP binding"/>
    <property type="evidence" value="ECO:0007669"/>
    <property type="project" value="UniProtKB-KW"/>
</dbReference>
<evidence type="ECO:0000256" key="8">
    <source>
        <dbReference type="ARBA" id="ARBA00023306"/>
    </source>
</evidence>
<dbReference type="Pfam" id="PF02875">
    <property type="entry name" value="Mur_ligase_C"/>
    <property type="match status" value="1"/>
</dbReference>
<dbReference type="InterPro" id="IPR004101">
    <property type="entry name" value="Mur_ligase_C"/>
</dbReference>
<evidence type="ECO:0000256" key="6">
    <source>
        <dbReference type="ARBA" id="ARBA00022960"/>
    </source>
</evidence>
<dbReference type="SUPFAM" id="SSF63418">
    <property type="entry name" value="MurE/MurF N-terminal domain"/>
    <property type="match status" value="1"/>
</dbReference>
<protein>
    <recommendedName>
        <fullName evidence="10">UDP-MurNAc-pentapeptide synthetase</fullName>
    </recommendedName>
</protein>
<evidence type="ECO:0000256" key="10">
    <source>
        <dbReference type="ARBA" id="ARBA00031461"/>
    </source>
</evidence>
<dbReference type="Gene3D" id="3.90.190.20">
    <property type="entry name" value="Mur ligase, C-terminal domain"/>
    <property type="match status" value="1"/>
</dbReference>
<keyword evidence="1" id="KW-0963">Cytoplasm</keyword>
<dbReference type="GO" id="GO:0009252">
    <property type="term" value="P:peptidoglycan biosynthetic process"/>
    <property type="evidence" value="ECO:0007669"/>
    <property type="project" value="UniProtKB-KW"/>
</dbReference>
<dbReference type="AlphaFoldDB" id="A0A3B0ZG75"/>
<dbReference type="InterPro" id="IPR000713">
    <property type="entry name" value="Mur_ligase_N"/>
</dbReference>
<feature type="domain" description="Mur ligase central" evidence="13">
    <location>
        <begin position="104"/>
        <end position="297"/>
    </location>
</feature>
<evidence type="ECO:0000256" key="3">
    <source>
        <dbReference type="ARBA" id="ARBA00022618"/>
    </source>
</evidence>
<organism evidence="14">
    <name type="scientific">hydrothermal vent metagenome</name>
    <dbReference type="NCBI Taxonomy" id="652676"/>
    <lineage>
        <taxon>unclassified sequences</taxon>
        <taxon>metagenomes</taxon>
        <taxon>ecological metagenomes</taxon>
    </lineage>
</organism>
<evidence type="ECO:0000256" key="7">
    <source>
        <dbReference type="ARBA" id="ARBA00022984"/>
    </source>
</evidence>
<gene>
    <name evidence="14" type="ORF">MNBD_GAMMA16-2253</name>
</gene>
<keyword evidence="5" id="KW-0067">ATP-binding</keyword>
<dbReference type="SUPFAM" id="SSF53623">
    <property type="entry name" value="MurD-like peptide ligases, catalytic domain"/>
    <property type="match status" value="1"/>
</dbReference>
<dbReference type="SUPFAM" id="SSF53244">
    <property type="entry name" value="MurD-like peptide ligases, peptide-binding domain"/>
    <property type="match status" value="1"/>
</dbReference>
<dbReference type="Gene3D" id="3.40.1390.10">
    <property type="entry name" value="MurE/MurF, N-terminal domain"/>
    <property type="match status" value="1"/>
</dbReference>